<dbReference type="Proteomes" id="UP000054279">
    <property type="component" value="Unassembled WGS sequence"/>
</dbReference>
<reference evidence="6 7" key="1">
    <citation type="submission" date="2014-06" db="EMBL/GenBank/DDBJ databases">
        <title>Evolutionary Origins and Diversification of the Mycorrhizal Mutualists.</title>
        <authorList>
            <consortium name="DOE Joint Genome Institute"/>
            <consortium name="Mycorrhizal Genomics Consortium"/>
            <person name="Kohler A."/>
            <person name="Kuo A."/>
            <person name="Nagy L.G."/>
            <person name="Floudas D."/>
            <person name="Copeland A."/>
            <person name="Barry K.W."/>
            <person name="Cichocki N."/>
            <person name="Veneault-Fourrey C."/>
            <person name="LaButti K."/>
            <person name="Lindquist E.A."/>
            <person name="Lipzen A."/>
            <person name="Lundell T."/>
            <person name="Morin E."/>
            <person name="Murat C."/>
            <person name="Riley R."/>
            <person name="Ohm R."/>
            <person name="Sun H."/>
            <person name="Tunlid A."/>
            <person name="Henrissat B."/>
            <person name="Grigoriev I.V."/>
            <person name="Hibbett D.S."/>
            <person name="Martin F."/>
        </authorList>
    </citation>
    <scope>NUCLEOTIDE SEQUENCE [LARGE SCALE GENOMIC DNA]</scope>
    <source>
        <strain evidence="6 7">SS14</strain>
    </source>
</reference>
<name>A0A0C9U850_SPHS4</name>
<organism evidence="6 7">
    <name type="scientific">Sphaerobolus stellatus (strain SS14)</name>
    <dbReference type="NCBI Taxonomy" id="990650"/>
    <lineage>
        <taxon>Eukaryota</taxon>
        <taxon>Fungi</taxon>
        <taxon>Dikarya</taxon>
        <taxon>Basidiomycota</taxon>
        <taxon>Agaricomycotina</taxon>
        <taxon>Agaricomycetes</taxon>
        <taxon>Phallomycetidae</taxon>
        <taxon>Geastrales</taxon>
        <taxon>Sphaerobolaceae</taxon>
        <taxon>Sphaerobolus</taxon>
    </lineage>
</organism>
<sequence length="467" mass="52317">MAERGRKKGSQTSTVLMPSEAITQSSSMCPALQSNNVNIPSEPPKKFTKLKQGEFTVVASVRPNIIKQKQFNLDLCDLFVSCDIPWNVITNPQFGIFAKKYMPGFELPDRRDLSGKLLKERVTEVEGDVKKAVQGKLATGQCDGWKNIAKAPLIASVITVEAQNYTLRVHEIGADAKTAQNLLSLVLNDIDKTEGDLGVTIIGWCSDAGGDSRAMRERLYQVRPWLITLDCWAHQINLIVGDYLKACPDILDAATKAAEIVKWFSSHSRAAGILNQEQLKLGEKMLALIRAVITRWTSHYLSATRLLAVSKALRAAVITRSEELELAAGSRSENKQKAREVFDIINDSQFWKNLTKMKTHLEPLAIAANLTQASNTCMDHILLTLANLYRIYFFEESLDDEVRHSVIASLEKRWAKADQDIFILAVFFNPYIRAGLFNTAHHPCTIAGMYGIIRRVYKRLFKNNCCL</sequence>
<dbReference type="GO" id="GO:0008270">
    <property type="term" value="F:zinc ion binding"/>
    <property type="evidence" value="ECO:0007669"/>
    <property type="project" value="UniProtKB-KW"/>
</dbReference>
<dbReference type="AlphaFoldDB" id="A0A0C9U850"/>
<evidence type="ECO:0000256" key="3">
    <source>
        <dbReference type="ARBA" id="ARBA00022771"/>
    </source>
</evidence>
<accession>A0A0C9U850</accession>
<dbReference type="PANTHER" id="PTHR46481">
    <property type="entry name" value="ZINC FINGER BED DOMAIN-CONTAINING PROTEIN 4"/>
    <property type="match status" value="1"/>
</dbReference>
<dbReference type="OrthoDB" id="2423954at2759"/>
<evidence type="ECO:0000256" key="2">
    <source>
        <dbReference type="ARBA" id="ARBA00022723"/>
    </source>
</evidence>
<dbReference type="EMBL" id="KN837154">
    <property type="protein sequence ID" value="KIJ39203.1"/>
    <property type="molecule type" value="Genomic_DNA"/>
</dbReference>
<evidence type="ECO:0008006" key="8">
    <source>
        <dbReference type="Google" id="ProtNLM"/>
    </source>
</evidence>
<dbReference type="GO" id="GO:0005634">
    <property type="term" value="C:nucleus"/>
    <property type="evidence" value="ECO:0007669"/>
    <property type="project" value="UniProtKB-SubCell"/>
</dbReference>
<proteinExistence type="predicted"/>
<protein>
    <recommendedName>
        <fullName evidence="8">DUF659 domain-containing protein</fullName>
    </recommendedName>
</protein>
<keyword evidence="7" id="KW-1185">Reference proteome</keyword>
<evidence type="ECO:0000256" key="4">
    <source>
        <dbReference type="ARBA" id="ARBA00022833"/>
    </source>
</evidence>
<dbReference type="SUPFAM" id="SSF53098">
    <property type="entry name" value="Ribonuclease H-like"/>
    <property type="match status" value="1"/>
</dbReference>
<dbReference type="PANTHER" id="PTHR46481:SF10">
    <property type="entry name" value="ZINC FINGER BED DOMAIN-CONTAINING PROTEIN 39"/>
    <property type="match status" value="1"/>
</dbReference>
<keyword evidence="3" id="KW-0863">Zinc-finger</keyword>
<comment type="subcellular location">
    <subcellularLocation>
        <location evidence="1">Nucleus</location>
    </subcellularLocation>
</comment>
<evidence type="ECO:0000313" key="6">
    <source>
        <dbReference type="EMBL" id="KIJ39203.1"/>
    </source>
</evidence>
<dbReference type="InterPro" id="IPR012337">
    <property type="entry name" value="RNaseH-like_sf"/>
</dbReference>
<evidence type="ECO:0000256" key="5">
    <source>
        <dbReference type="ARBA" id="ARBA00023242"/>
    </source>
</evidence>
<evidence type="ECO:0000313" key="7">
    <source>
        <dbReference type="Proteomes" id="UP000054279"/>
    </source>
</evidence>
<evidence type="ECO:0000256" key="1">
    <source>
        <dbReference type="ARBA" id="ARBA00004123"/>
    </source>
</evidence>
<keyword evidence="5" id="KW-0539">Nucleus</keyword>
<keyword evidence="2" id="KW-0479">Metal-binding</keyword>
<dbReference type="HOGENOM" id="CLU_580272_0_0_1"/>
<dbReference type="InterPro" id="IPR052035">
    <property type="entry name" value="ZnF_BED_domain_contain"/>
</dbReference>
<feature type="non-terminal residue" evidence="6">
    <location>
        <position position="1"/>
    </location>
</feature>
<gene>
    <name evidence="6" type="ORF">M422DRAFT_210487</name>
</gene>
<keyword evidence="4" id="KW-0862">Zinc</keyword>